<sequence>MNTKTMTRSEWVLSQLCTKHNIIGALGIFSVLMYTILYGSNKVGIAMFFVAYFLITSWQMIATMIVVSVIVTAICAVLPFLAPVAFVIMLILFFARIGYVLKNWRAVISGLLVYGLAILLVVKQEYVYIAENKFYTAILYVAGKLPDGIWAIFSKPGIFVSAFTVALFVTGITFFYQMLLYWQYRNGYTASVALNIMGSIPLVIIALILPFLKAAPVDGGGVDGVSGDFAHDGGFAHEGGVHDGMVHDGAVHDGMVHDGAMHDGVRPPTGYHHVNGYMRTAPDGHTEYVHDYIRSNPDGILENNLSYNGHGTHSYTTEGSYELPADAVVHEQSFFAKIASVMDVSALSKTARSAFSPQRHTFSAVALVYLGVCMLSGTVIYIVYR</sequence>
<name>A0A1M5AZW0_9FIRM</name>
<feature type="transmembrane region" description="Helical" evidence="1">
    <location>
        <begin position="134"/>
        <end position="153"/>
    </location>
</feature>
<feature type="transmembrane region" description="Helical" evidence="1">
    <location>
        <begin position="192"/>
        <end position="212"/>
    </location>
</feature>
<keyword evidence="1" id="KW-0812">Transmembrane</keyword>
<dbReference type="AlphaFoldDB" id="A0A1M5AZW0"/>
<feature type="transmembrane region" description="Helical" evidence="1">
    <location>
        <begin position="45"/>
        <end position="71"/>
    </location>
</feature>
<evidence type="ECO:0000313" key="3">
    <source>
        <dbReference type="Proteomes" id="UP000184404"/>
    </source>
</evidence>
<accession>A0A1M5AZW0</accession>
<reference evidence="2 3" key="1">
    <citation type="submission" date="2016-11" db="EMBL/GenBank/DDBJ databases">
        <authorList>
            <person name="Jaros S."/>
            <person name="Januszkiewicz K."/>
            <person name="Wedrychowicz H."/>
        </authorList>
    </citation>
    <scope>NUCLEOTIDE SEQUENCE [LARGE SCALE GENOMIC DNA]</scope>
    <source>
        <strain evidence="2 3">DSM 10502</strain>
    </source>
</reference>
<feature type="transmembrane region" description="Helical" evidence="1">
    <location>
        <begin position="159"/>
        <end position="180"/>
    </location>
</feature>
<organism evidence="2 3">
    <name type="scientific">Schwartzia succinivorans DSM 10502</name>
    <dbReference type="NCBI Taxonomy" id="1123243"/>
    <lineage>
        <taxon>Bacteria</taxon>
        <taxon>Bacillati</taxon>
        <taxon>Bacillota</taxon>
        <taxon>Negativicutes</taxon>
        <taxon>Selenomonadales</taxon>
        <taxon>Selenomonadaceae</taxon>
        <taxon>Schwartzia</taxon>
    </lineage>
</organism>
<dbReference type="RefSeq" id="WP_072936550.1">
    <property type="nucleotide sequence ID" value="NZ_FQUG01000016.1"/>
</dbReference>
<feature type="transmembrane region" description="Helical" evidence="1">
    <location>
        <begin position="21"/>
        <end position="39"/>
    </location>
</feature>
<feature type="transmembrane region" description="Helical" evidence="1">
    <location>
        <begin position="78"/>
        <end position="98"/>
    </location>
</feature>
<evidence type="ECO:0000256" key="1">
    <source>
        <dbReference type="SAM" id="Phobius"/>
    </source>
</evidence>
<feature type="transmembrane region" description="Helical" evidence="1">
    <location>
        <begin position="362"/>
        <end position="384"/>
    </location>
</feature>
<keyword evidence="1" id="KW-0472">Membrane</keyword>
<protein>
    <submittedName>
        <fullName evidence="2">Uncharacterized protein</fullName>
    </submittedName>
</protein>
<keyword evidence="3" id="KW-1185">Reference proteome</keyword>
<proteinExistence type="predicted"/>
<dbReference type="OrthoDB" id="1668806at2"/>
<dbReference type="Proteomes" id="UP000184404">
    <property type="component" value="Unassembled WGS sequence"/>
</dbReference>
<gene>
    <name evidence="2" type="ORF">SAMN02745190_02469</name>
</gene>
<feature type="transmembrane region" description="Helical" evidence="1">
    <location>
        <begin position="104"/>
        <end position="122"/>
    </location>
</feature>
<dbReference type="EMBL" id="FQUG01000016">
    <property type="protein sequence ID" value="SHF35755.1"/>
    <property type="molecule type" value="Genomic_DNA"/>
</dbReference>
<evidence type="ECO:0000313" key="2">
    <source>
        <dbReference type="EMBL" id="SHF35755.1"/>
    </source>
</evidence>
<keyword evidence="1" id="KW-1133">Transmembrane helix</keyword>